<name>A0A6J4R1N5_9ACTN</name>
<dbReference type="GO" id="GO:0007059">
    <property type="term" value="P:chromosome segregation"/>
    <property type="evidence" value="ECO:0007669"/>
    <property type="project" value="UniProtKB-KW"/>
</dbReference>
<evidence type="ECO:0000256" key="2">
    <source>
        <dbReference type="ARBA" id="ARBA00022829"/>
    </source>
</evidence>
<dbReference type="SUPFAM" id="SSF110849">
    <property type="entry name" value="ParB/Sulfiredoxin"/>
    <property type="match status" value="1"/>
</dbReference>
<sequence>MAERERGMGRGLAAILAANPSSAEAGPDLRDVPVDLIAANPNQPRRRFDDDALMALAESLRVRGVLQPVLLRPVAGGTYELIAGERRWRAAQMAGLDVIPAVVREHDEADSLEIALIENMAREDLNPVEEARACSMLVDELGLTREEIGRRVGRSRVAVSNLMRLLDLPDEVLDLLEGGALTEGHGRALLMAPDHDDRRRLARAAVAEGWTVREVERRARLAGDRPAGDVPRRRDAHPDQVDAAADLSELFRSTFGTDVKVTPRGDGYRLSVAFSTLEEARSLADRLATDAAG</sequence>
<dbReference type="Pfam" id="PF17762">
    <property type="entry name" value="HTH_ParB"/>
    <property type="match status" value="1"/>
</dbReference>
<evidence type="ECO:0000256" key="1">
    <source>
        <dbReference type="ARBA" id="ARBA00006295"/>
    </source>
</evidence>
<dbReference type="InterPro" id="IPR041468">
    <property type="entry name" value="HTH_ParB/Spo0J"/>
</dbReference>
<dbReference type="Gene3D" id="3.90.1530.30">
    <property type="match status" value="1"/>
</dbReference>
<dbReference type="GO" id="GO:0045881">
    <property type="term" value="P:positive regulation of sporulation resulting in formation of a cellular spore"/>
    <property type="evidence" value="ECO:0007669"/>
    <property type="project" value="TreeGrafter"/>
</dbReference>
<dbReference type="Gene3D" id="1.10.10.2830">
    <property type="match status" value="1"/>
</dbReference>
<dbReference type="SUPFAM" id="SSF109709">
    <property type="entry name" value="KorB DNA-binding domain-like"/>
    <property type="match status" value="1"/>
</dbReference>
<dbReference type="PANTHER" id="PTHR33375">
    <property type="entry name" value="CHROMOSOME-PARTITIONING PROTEIN PARB-RELATED"/>
    <property type="match status" value="1"/>
</dbReference>
<feature type="domain" description="ParB-like N-terminal" evidence="4">
    <location>
        <begin position="30"/>
        <end position="120"/>
    </location>
</feature>
<evidence type="ECO:0000256" key="3">
    <source>
        <dbReference type="ARBA" id="ARBA00023125"/>
    </source>
</evidence>
<proteinExistence type="inferred from homology"/>
<dbReference type="GO" id="GO:0005694">
    <property type="term" value="C:chromosome"/>
    <property type="evidence" value="ECO:0007669"/>
    <property type="project" value="TreeGrafter"/>
</dbReference>
<dbReference type="PANTHER" id="PTHR33375:SF1">
    <property type="entry name" value="CHROMOSOME-PARTITIONING PROTEIN PARB-RELATED"/>
    <property type="match status" value="1"/>
</dbReference>
<dbReference type="AlphaFoldDB" id="A0A6J4R1N5"/>
<dbReference type="GO" id="GO:0003677">
    <property type="term" value="F:DNA binding"/>
    <property type="evidence" value="ECO:0007669"/>
    <property type="project" value="UniProtKB-KW"/>
</dbReference>
<comment type="similarity">
    <text evidence="1">Belongs to the ParB family.</text>
</comment>
<organism evidence="5">
    <name type="scientific">uncultured Solirubrobacteraceae bacterium</name>
    <dbReference type="NCBI Taxonomy" id="1162706"/>
    <lineage>
        <taxon>Bacteria</taxon>
        <taxon>Bacillati</taxon>
        <taxon>Actinomycetota</taxon>
        <taxon>Thermoleophilia</taxon>
        <taxon>Solirubrobacterales</taxon>
        <taxon>Solirubrobacteraceae</taxon>
        <taxon>environmental samples</taxon>
    </lineage>
</organism>
<dbReference type="NCBIfam" id="TIGR00180">
    <property type="entry name" value="parB_part"/>
    <property type="match status" value="1"/>
</dbReference>
<evidence type="ECO:0000313" key="5">
    <source>
        <dbReference type="EMBL" id="CAA9461660.1"/>
    </source>
</evidence>
<dbReference type="InterPro" id="IPR036086">
    <property type="entry name" value="ParB/Sulfiredoxin_sf"/>
</dbReference>
<protein>
    <submittedName>
        <fullName evidence="5">Chromosome (Plasmid) partitioning protein ParB</fullName>
    </submittedName>
</protein>
<dbReference type="CDD" id="cd16393">
    <property type="entry name" value="SPO0J_N"/>
    <property type="match status" value="1"/>
</dbReference>
<dbReference type="InterPro" id="IPR003115">
    <property type="entry name" value="ParB_N"/>
</dbReference>
<dbReference type="EMBL" id="CADCVJ010000010">
    <property type="protein sequence ID" value="CAA9461660.1"/>
    <property type="molecule type" value="Genomic_DNA"/>
</dbReference>
<keyword evidence="2" id="KW-0159">Chromosome partition</keyword>
<dbReference type="InterPro" id="IPR004437">
    <property type="entry name" value="ParB/RepB/Spo0J"/>
</dbReference>
<gene>
    <name evidence="5" type="ORF">AVDCRST_MAG38-140</name>
</gene>
<dbReference type="SMART" id="SM00470">
    <property type="entry name" value="ParB"/>
    <property type="match status" value="1"/>
</dbReference>
<dbReference type="Pfam" id="PF02195">
    <property type="entry name" value="ParB_N"/>
    <property type="match status" value="1"/>
</dbReference>
<reference evidence="5" key="1">
    <citation type="submission" date="2020-02" db="EMBL/GenBank/DDBJ databases">
        <authorList>
            <person name="Meier V. D."/>
        </authorList>
    </citation>
    <scope>NUCLEOTIDE SEQUENCE</scope>
    <source>
        <strain evidence="5">AVDCRST_MAG38</strain>
    </source>
</reference>
<keyword evidence="3" id="KW-0238">DNA-binding</keyword>
<evidence type="ECO:0000259" key="4">
    <source>
        <dbReference type="SMART" id="SM00470"/>
    </source>
</evidence>
<dbReference type="FunFam" id="1.10.10.2830:FF:000001">
    <property type="entry name" value="Chromosome partitioning protein ParB"/>
    <property type="match status" value="1"/>
</dbReference>
<dbReference type="InterPro" id="IPR050336">
    <property type="entry name" value="Chromosome_partition/occlusion"/>
</dbReference>
<dbReference type="FunFam" id="3.90.1530.30:FF:000001">
    <property type="entry name" value="Chromosome partitioning protein ParB"/>
    <property type="match status" value="1"/>
</dbReference>
<accession>A0A6J4R1N5</accession>